<protein>
    <submittedName>
        <fullName evidence="4">Ras-associating domain-containing protein</fullName>
    </submittedName>
</protein>
<dbReference type="InterPro" id="IPR000159">
    <property type="entry name" value="RA_dom"/>
</dbReference>
<name>A0A183J2U2_9BILA</name>
<evidence type="ECO:0000313" key="3">
    <source>
        <dbReference type="Proteomes" id="UP000270296"/>
    </source>
</evidence>
<dbReference type="AlphaFoldDB" id="A0A183J2U2"/>
<evidence type="ECO:0000259" key="1">
    <source>
        <dbReference type="Pfam" id="PF00788"/>
    </source>
</evidence>
<proteinExistence type="predicted"/>
<dbReference type="Proteomes" id="UP000270296">
    <property type="component" value="Unassembled WGS sequence"/>
</dbReference>
<organism evidence="4">
    <name type="scientific">Soboliphyme baturini</name>
    <dbReference type="NCBI Taxonomy" id="241478"/>
    <lineage>
        <taxon>Eukaryota</taxon>
        <taxon>Metazoa</taxon>
        <taxon>Ecdysozoa</taxon>
        <taxon>Nematoda</taxon>
        <taxon>Enoplea</taxon>
        <taxon>Dorylaimia</taxon>
        <taxon>Dioctophymatida</taxon>
        <taxon>Dioctophymatoidea</taxon>
        <taxon>Soboliphymatidae</taxon>
        <taxon>Soboliphyme</taxon>
    </lineage>
</organism>
<dbReference type="Gene3D" id="3.10.20.90">
    <property type="entry name" value="Phosphatidylinositol 3-kinase Catalytic Subunit, Chain A, domain 1"/>
    <property type="match status" value="1"/>
</dbReference>
<accession>A0A183J2U2</accession>
<dbReference type="InterPro" id="IPR029071">
    <property type="entry name" value="Ubiquitin-like_domsf"/>
</dbReference>
<reference evidence="4" key="1">
    <citation type="submission" date="2016-06" db="UniProtKB">
        <authorList>
            <consortium name="WormBaseParasite"/>
        </authorList>
    </citation>
    <scope>IDENTIFICATION</scope>
</reference>
<dbReference type="EMBL" id="UZAM01013742">
    <property type="protein sequence ID" value="VDP29726.1"/>
    <property type="molecule type" value="Genomic_DNA"/>
</dbReference>
<keyword evidence="3" id="KW-1185">Reference proteome</keyword>
<dbReference type="WBParaSite" id="SBAD_0001055401-mRNA-1">
    <property type="protein sequence ID" value="SBAD_0001055401-mRNA-1"/>
    <property type="gene ID" value="SBAD_0001055401"/>
</dbReference>
<evidence type="ECO:0000313" key="2">
    <source>
        <dbReference type="EMBL" id="VDP29726.1"/>
    </source>
</evidence>
<dbReference type="SUPFAM" id="SSF54236">
    <property type="entry name" value="Ubiquitin-like"/>
    <property type="match status" value="1"/>
</dbReference>
<sequence>MFSNRLRSKNGPLRGGACRWEQWEWIENFAQPTALTQFYEISCSLYNSGQQAGTNSPKRGYASNTVTKYLFDNLDDNSFSSYKDDLPFNRVYNSNENSAHSLLNHSPLYRPGYFGSQSFLSSWFADLDKESSTYIFSPPEMDMSKSSSNLSLLNCSSPESYIVRVVLDHSLQPDGYETVYKCVKLENSDKTRTLVLKAMSKHNISGDPNDYCISQLLPDGGIDVTTFLLHFCKVAKVLSKV</sequence>
<feature type="domain" description="Ras-associating" evidence="1">
    <location>
        <begin position="174"/>
        <end position="220"/>
    </location>
</feature>
<dbReference type="GO" id="GO:0007165">
    <property type="term" value="P:signal transduction"/>
    <property type="evidence" value="ECO:0007669"/>
    <property type="project" value="InterPro"/>
</dbReference>
<evidence type="ECO:0000313" key="4">
    <source>
        <dbReference type="WBParaSite" id="SBAD_0001055401-mRNA-1"/>
    </source>
</evidence>
<gene>
    <name evidence="2" type="ORF">SBAD_LOCUS10190</name>
</gene>
<dbReference type="OrthoDB" id="5865894at2759"/>
<reference evidence="2 3" key="2">
    <citation type="submission" date="2018-11" db="EMBL/GenBank/DDBJ databases">
        <authorList>
            <consortium name="Pathogen Informatics"/>
        </authorList>
    </citation>
    <scope>NUCLEOTIDE SEQUENCE [LARGE SCALE GENOMIC DNA]</scope>
</reference>
<dbReference type="Pfam" id="PF00788">
    <property type="entry name" value="RA"/>
    <property type="match status" value="1"/>
</dbReference>